<evidence type="ECO:0000313" key="1">
    <source>
        <dbReference type="EMBL" id="TGY91936.1"/>
    </source>
</evidence>
<proteinExistence type="predicted"/>
<reference evidence="1" key="1">
    <citation type="submission" date="2019-04" db="EMBL/GenBank/DDBJ databases">
        <title>Microbes associate with the intestines of laboratory mice.</title>
        <authorList>
            <person name="Navarre W."/>
            <person name="Wong E."/>
            <person name="Huang K."/>
            <person name="Tropini C."/>
            <person name="Ng K."/>
            <person name="Yu B."/>
        </authorList>
    </citation>
    <scope>NUCLEOTIDE SEQUENCE</scope>
    <source>
        <strain evidence="1">NM01_1-7b</strain>
    </source>
</reference>
<name>A0AC61RRT8_9FIRM</name>
<protein>
    <submittedName>
        <fullName evidence="1">MurR/RpiR family transcriptional regulator</fullName>
    </submittedName>
</protein>
<gene>
    <name evidence="1" type="ORF">E5329_19635</name>
</gene>
<organism evidence="1 2">
    <name type="scientific">Petralouisia muris</name>
    <dbReference type="NCBI Taxonomy" id="3032872"/>
    <lineage>
        <taxon>Bacteria</taxon>
        <taxon>Bacillati</taxon>
        <taxon>Bacillota</taxon>
        <taxon>Clostridia</taxon>
        <taxon>Lachnospirales</taxon>
        <taxon>Lachnospiraceae</taxon>
        <taxon>Petralouisia</taxon>
    </lineage>
</organism>
<comment type="caution">
    <text evidence="1">The sequence shown here is derived from an EMBL/GenBank/DDBJ whole genome shotgun (WGS) entry which is preliminary data.</text>
</comment>
<sequence>MLIELNKEITEGLSKTELEIVRFINDNEERMPELSIVEIAFDTFSSPSTVSRAIRKCGLNGFNELRYRLTVKAEEKDIQNMGEVMNKSLIEAQRVIEQISVSGILEIIQYLKEASRIFVFGRGLTEYVAEEFTLKLQLLDFNAVSVRDPNIMRNKTRRLKGDEVVFNFSLNGMTPELIESAKNANLCGAKVLTCCCNAQSPLLELSACSLVGYHHSHKAIKEFEVSSRVPLQIMARLIIDYLTSYE</sequence>
<evidence type="ECO:0000313" key="2">
    <source>
        <dbReference type="Proteomes" id="UP000304953"/>
    </source>
</evidence>
<keyword evidence="2" id="KW-1185">Reference proteome</keyword>
<dbReference type="Proteomes" id="UP000304953">
    <property type="component" value="Unassembled WGS sequence"/>
</dbReference>
<dbReference type="EMBL" id="SRYA01000049">
    <property type="protein sequence ID" value="TGY91936.1"/>
    <property type="molecule type" value="Genomic_DNA"/>
</dbReference>
<accession>A0AC61RRT8</accession>